<comment type="caution">
    <text evidence="1">The sequence shown here is derived from an EMBL/GenBank/DDBJ whole genome shotgun (WGS) entry which is preliminary data.</text>
</comment>
<protein>
    <recommendedName>
        <fullName evidence="3">RiboL-PSP-HEPN domain-containing protein</fullName>
    </recommendedName>
</protein>
<reference evidence="1 2" key="1">
    <citation type="submission" date="2020-09" db="EMBL/GenBank/DDBJ databases">
        <title>novel species in genus Nocardioides.</title>
        <authorList>
            <person name="Zhang G."/>
        </authorList>
    </citation>
    <scope>NUCLEOTIDE SEQUENCE [LARGE SCALE GENOMIC DNA]</scope>
    <source>
        <strain evidence="1 2">19197</strain>
    </source>
</reference>
<sequence length="306" mass="33662">MNESPGAEGIPEAAPLASNAVGEGRLGDYARRQLNAARVDPRLERDGTAILADYFDYVDQAERVRVFAIGGIESMIRDGFDGDDDEAQAAWERSEMAKADRASGHSFLNGVVLVGLFGNLDSLVERLGPTVRDYSATVLADRILTRLRDFEHSAAWPSLDEEARESIRKAAISTVSDQVPDFPRLYGSAPERWERVLTSIGFPPRPGTSIPSDMASTLQDFSALRDVLVHRAGRVDKSALKKSPGLATRHHYSTGDFIQIGRSEYRRYSAALRSVGAEVEARIYARSGVDTGFDLADWQWNHYVGS</sequence>
<name>A0ABR8MFY0_9ACTN</name>
<dbReference type="EMBL" id="JACXYY010000001">
    <property type="protein sequence ID" value="MBD3913590.1"/>
    <property type="molecule type" value="Genomic_DNA"/>
</dbReference>
<evidence type="ECO:0000313" key="1">
    <source>
        <dbReference type="EMBL" id="MBD3913590.1"/>
    </source>
</evidence>
<evidence type="ECO:0000313" key="2">
    <source>
        <dbReference type="Proteomes" id="UP000649289"/>
    </source>
</evidence>
<organism evidence="1 2">
    <name type="scientific">Nocardioides hwasunensis</name>
    <dbReference type="NCBI Taxonomy" id="397258"/>
    <lineage>
        <taxon>Bacteria</taxon>
        <taxon>Bacillati</taxon>
        <taxon>Actinomycetota</taxon>
        <taxon>Actinomycetes</taxon>
        <taxon>Propionibacteriales</taxon>
        <taxon>Nocardioidaceae</taxon>
        <taxon>Nocardioides</taxon>
    </lineage>
</organism>
<evidence type="ECO:0008006" key="3">
    <source>
        <dbReference type="Google" id="ProtNLM"/>
    </source>
</evidence>
<dbReference type="RefSeq" id="WP_191197899.1">
    <property type="nucleotide sequence ID" value="NZ_BAAAPA010000002.1"/>
</dbReference>
<dbReference type="Proteomes" id="UP000649289">
    <property type="component" value="Unassembled WGS sequence"/>
</dbReference>
<proteinExistence type="predicted"/>
<accession>A0ABR8MFY0</accession>
<keyword evidence="2" id="KW-1185">Reference proteome</keyword>
<gene>
    <name evidence="1" type="ORF">IEZ25_03090</name>
</gene>